<comment type="caution">
    <text evidence="1">The sequence shown here is derived from an EMBL/GenBank/DDBJ whole genome shotgun (WGS) entry which is preliminary data.</text>
</comment>
<dbReference type="EMBL" id="QRHZ01000001">
    <property type="protein sequence ID" value="RHG20126.1"/>
    <property type="molecule type" value="Genomic_DNA"/>
</dbReference>
<evidence type="ECO:0000313" key="2">
    <source>
        <dbReference type="Proteomes" id="UP000284220"/>
    </source>
</evidence>
<gene>
    <name evidence="1" type="ORF">DW272_02655</name>
</gene>
<sequence>MYKELSKDEDFSKSYPTWVIAYCVDINSFFVTNQRHFFWEYDNEFSCESDAIEYFKTHLDEFRKIRNEILTSTGGWSVNSDLYLENTQESFKYDETNIS</sequence>
<accession>A0A414SKN9</accession>
<name>A0A414SKN9_9FIRM</name>
<protein>
    <submittedName>
        <fullName evidence="1">Uncharacterized protein</fullName>
    </submittedName>
</protein>
<reference evidence="1 2" key="1">
    <citation type="submission" date="2018-08" db="EMBL/GenBank/DDBJ databases">
        <title>A genome reference for cultivated species of the human gut microbiota.</title>
        <authorList>
            <person name="Zou Y."/>
            <person name="Xue W."/>
            <person name="Luo G."/>
        </authorList>
    </citation>
    <scope>NUCLEOTIDE SEQUENCE [LARGE SCALE GENOMIC DNA]</scope>
    <source>
        <strain evidence="1 2">AM22-9LB</strain>
    </source>
</reference>
<evidence type="ECO:0000313" key="1">
    <source>
        <dbReference type="EMBL" id="RHG20126.1"/>
    </source>
</evidence>
<proteinExistence type="predicted"/>
<dbReference type="AlphaFoldDB" id="A0A414SKN9"/>
<organism evidence="1 2">
    <name type="scientific">Blautia obeum</name>
    <dbReference type="NCBI Taxonomy" id="40520"/>
    <lineage>
        <taxon>Bacteria</taxon>
        <taxon>Bacillati</taxon>
        <taxon>Bacillota</taxon>
        <taxon>Clostridia</taxon>
        <taxon>Lachnospirales</taxon>
        <taxon>Lachnospiraceae</taxon>
        <taxon>Blautia</taxon>
    </lineage>
</organism>
<dbReference type="RefSeq" id="WP_118197448.1">
    <property type="nucleotide sequence ID" value="NZ_QRHZ01000001.1"/>
</dbReference>
<dbReference type="Proteomes" id="UP000284220">
    <property type="component" value="Unassembled WGS sequence"/>
</dbReference>